<evidence type="ECO:0000313" key="2">
    <source>
        <dbReference type="Proteomes" id="UP001050691"/>
    </source>
</evidence>
<reference evidence="1" key="1">
    <citation type="submission" date="2021-10" db="EMBL/GenBank/DDBJ databases">
        <title>De novo Genome Assembly of Clathrus columnatus (Basidiomycota, Fungi) Using Illumina and Nanopore Sequence Data.</title>
        <authorList>
            <person name="Ogiso-Tanaka E."/>
            <person name="Itagaki H."/>
            <person name="Hosoya T."/>
            <person name="Hosaka K."/>
        </authorList>
    </citation>
    <scope>NUCLEOTIDE SEQUENCE</scope>
    <source>
        <strain evidence="1">MO-923</strain>
    </source>
</reference>
<accession>A0AAV5ANS2</accession>
<proteinExistence type="predicted"/>
<sequence>MSHMFAKDIRQQPQVVSHAINPSLSGQAISQIGVIGLATTIEEKTLKATNNKDLILKLVQEKDIMDGNHVP</sequence>
<gene>
    <name evidence="1" type="ORF">Clacol_009077</name>
</gene>
<comment type="caution">
    <text evidence="1">The sequence shown here is derived from an EMBL/GenBank/DDBJ whole genome shotgun (WGS) entry which is preliminary data.</text>
</comment>
<dbReference type="AlphaFoldDB" id="A0AAV5ANS2"/>
<evidence type="ECO:0000313" key="1">
    <source>
        <dbReference type="EMBL" id="GJJ14809.1"/>
    </source>
</evidence>
<dbReference type="EMBL" id="BPWL01000010">
    <property type="protein sequence ID" value="GJJ14809.1"/>
    <property type="molecule type" value="Genomic_DNA"/>
</dbReference>
<keyword evidence="2" id="KW-1185">Reference proteome</keyword>
<protein>
    <submittedName>
        <fullName evidence="1">Uncharacterized protein</fullName>
    </submittedName>
</protein>
<dbReference type="Proteomes" id="UP001050691">
    <property type="component" value="Unassembled WGS sequence"/>
</dbReference>
<name>A0AAV5ANS2_9AGAM</name>
<organism evidence="1 2">
    <name type="scientific">Clathrus columnatus</name>
    <dbReference type="NCBI Taxonomy" id="1419009"/>
    <lineage>
        <taxon>Eukaryota</taxon>
        <taxon>Fungi</taxon>
        <taxon>Dikarya</taxon>
        <taxon>Basidiomycota</taxon>
        <taxon>Agaricomycotina</taxon>
        <taxon>Agaricomycetes</taxon>
        <taxon>Phallomycetidae</taxon>
        <taxon>Phallales</taxon>
        <taxon>Clathraceae</taxon>
        <taxon>Clathrus</taxon>
    </lineage>
</organism>